<name>A0ABW4I997_9SPHI</name>
<dbReference type="PANTHER" id="PTHR11079:SF202">
    <property type="entry name" value="TRNA-SPECIFIC ADENOSINE DEAMINASE"/>
    <property type="match status" value="1"/>
</dbReference>
<reference evidence="9" key="1">
    <citation type="journal article" date="2019" name="Int. J. Syst. Evol. Microbiol.">
        <title>The Global Catalogue of Microorganisms (GCM) 10K type strain sequencing project: providing services to taxonomists for standard genome sequencing and annotation.</title>
        <authorList>
            <consortium name="The Broad Institute Genomics Platform"/>
            <consortium name="The Broad Institute Genome Sequencing Center for Infectious Disease"/>
            <person name="Wu L."/>
            <person name="Ma J."/>
        </authorList>
    </citation>
    <scope>NUCLEOTIDE SEQUENCE [LARGE SCALE GENOMIC DNA]</scope>
    <source>
        <strain evidence="9">CCUG 53762</strain>
    </source>
</reference>
<comment type="subunit">
    <text evidence="6">Homodimer.</text>
</comment>
<sequence>MKVYSFGEEPSVPLDTVFMKEAYKEALLAYEADEVPIGAVIVANGKIIGRGHNLTERLNDVTAHAEMQAFTAASNYIGAKYLHNCTLYVTIEPCVMCAGAAYWTQISKIVFGAFDEKRGYHSLNGNIVHPKTEIVSGVMEKECAELMRNFFLNKRISKT</sequence>
<comment type="caution">
    <text evidence="8">The sequence shown here is derived from an EMBL/GenBank/DDBJ whole genome shotgun (WGS) entry which is preliminary data.</text>
</comment>
<dbReference type="RefSeq" id="WP_379661701.1">
    <property type="nucleotide sequence ID" value="NZ_JBHUDG010000004.1"/>
</dbReference>
<dbReference type="InterPro" id="IPR002125">
    <property type="entry name" value="CMP_dCMP_dom"/>
</dbReference>
<dbReference type="PROSITE" id="PS51747">
    <property type="entry name" value="CYT_DCMP_DEAMINASES_2"/>
    <property type="match status" value="1"/>
</dbReference>
<dbReference type="HAMAP" id="MF_00972">
    <property type="entry name" value="tRNA_aden_deaminase"/>
    <property type="match status" value="1"/>
</dbReference>
<gene>
    <name evidence="6" type="primary">tadA</name>
    <name evidence="8" type="ORF">ACFSAH_05485</name>
</gene>
<evidence type="ECO:0000313" key="9">
    <source>
        <dbReference type="Proteomes" id="UP001597118"/>
    </source>
</evidence>
<keyword evidence="9" id="KW-1185">Reference proteome</keyword>
<comment type="cofactor">
    <cofactor evidence="6">
        <name>Zn(2+)</name>
        <dbReference type="ChEBI" id="CHEBI:29105"/>
    </cofactor>
    <text evidence="6">Binds 1 zinc ion per subunit.</text>
</comment>
<dbReference type="Proteomes" id="UP001597118">
    <property type="component" value="Unassembled WGS sequence"/>
</dbReference>
<dbReference type="InterPro" id="IPR016193">
    <property type="entry name" value="Cytidine_deaminase-like"/>
</dbReference>
<feature type="domain" description="CMP/dCMP-type deaminase" evidence="7">
    <location>
        <begin position="13"/>
        <end position="123"/>
    </location>
</feature>
<evidence type="ECO:0000259" key="7">
    <source>
        <dbReference type="PROSITE" id="PS51747"/>
    </source>
</evidence>
<feature type="binding site" evidence="6">
    <location>
        <position position="64"/>
    </location>
    <ligand>
        <name>Zn(2+)</name>
        <dbReference type="ChEBI" id="CHEBI:29105"/>
        <note>catalytic</note>
    </ligand>
</feature>
<evidence type="ECO:0000256" key="3">
    <source>
        <dbReference type="ARBA" id="ARBA00022801"/>
    </source>
</evidence>
<keyword evidence="3 6" id="KW-0378">Hydrolase</keyword>
<feature type="active site" description="Proton donor" evidence="6">
    <location>
        <position position="66"/>
    </location>
</feature>
<evidence type="ECO:0000313" key="8">
    <source>
        <dbReference type="EMBL" id="MFD1629321.1"/>
    </source>
</evidence>
<keyword evidence="4 6" id="KW-0862">Zinc</keyword>
<evidence type="ECO:0000256" key="5">
    <source>
        <dbReference type="ARBA" id="ARBA00048045"/>
    </source>
</evidence>
<dbReference type="InterPro" id="IPR028883">
    <property type="entry name" value="tRNA_aden_deaminase"/>
</dbReference>
<dbReference type="GO" id="GO:0052717">
    <property type="term" value="F:tRNA-specific adenosine-34 deaminase activity"/>
    <property type="evidence" value="ECO:0007669"/>
    <property type="project" value="UniProtKB-EC"/>
</dbReference>
<dbReference type="PANTHER" id="PTHR11079">
    <property type="entry name" value="CYTOSINE DEAMINASE FAMILY MEMBER"/>
    <property type="match status" value="1"/>
</dbReference>
<comment type="function">
    <text evidence="6">Catalyzes the deamination of adenosine to inosine at the wobble position 34 of tRNA(Arg2).</text>
</comment>
<accession>A0ABW4I997</accession>
<organism evidence="8 9">
    <name type="scientific">Pseudopedobacter beijingensis</name>
    <dbReference type="NCBI Taxonomy" id="1207056"/>
    <lineage>
        <taxon>Bacteria</taxon>
        <taxon>Pseudomonadati</taxon>
        <taxon>Bacteroidota</taxon>
        <taxon>Sphingobacteriia</taxon>
        <taxon>Sphingobacteriales</taxon>
        <taxon>Sphingobacteriaceae</taxon>
        <taxon>Pseudopedobacter</taxon>
    </lineage>
</organism>
<dbReference type="SUPFAM" id="SSF53927">
    <property type="entry name" value="Cytidine deaminase-like"/>
    <property type="match status" value="1"/>
</dbReference>
<dbReference type="EMBL" id="JBHUDG010000004">
    <property type="protein sequence ID" value="MFD1629321.1"/>
    <property type="molecule type" value="Genomic_DNA"/>
</dbReference>
<evidence type="ECO:0000256" key="2">
    <source>
        <dbReference type="ARBA" id="ARBA00022723"/>
    </source>
</evidence>
<feature type="binding site" evidence="6">
    <location>
        <position position="97"/>
    </location>
    <ligand>
        <name>Zn(2+)</name>
        <dbReference type="ChEBI" id="CHEBI:29105"/>
        <note>catalytic</note>
    </ligand>
</feature>
<keyword evidence="1 6" id="KW-0819">tRNA processing</keyword>
<evidence type="ECO:0000256" key="4">
    <source>
        <dbReference type="ARBA" id="ARBA00022833"/>
    </source>
</evidence>
<keyword evidence="2 6" id="KW-0479">Metal-binding</keyword>
<protein>
    <recommendedName>
        <fullName evidence="6">tRNA-specific adenosine deaminase</fullName>
        <ecNumber evidence="6">3.5.4.33</ecNumber>
    </recommendedName>
</protein>
<comment type="catalytic activity">
    <reaction evidence="5 6">
        <text>adenosine(34) in tRNA + H2O + H(+) = inosine(34) in tRNA + NH4(+)</text>
        <dbReference type="Rhea" id="RHEA:43168"/>
        <dbReference type="Rhea" id="RHEA-COMP:10373"/>
        <dbReference type="Rhea" id="RHEA-COMP:10374"/>
        <dbReference type="ChEBI" id="CHEBI:15377"/>
        <dbReference type="ChEBI" id="CHEBI:15378"/>
        <dbReference type="ChEBI" id="CHEBI:28938"/>
        <dbReference type="ChEBI" id="CHEBI:74411"/>
        <dbReference type="ChEBI" id="CHEBI:82852"/>
        <dbReference type="EC" id="3.5.4.33"/>
    </reaction>
</comment>
<dbReference type="CDD" id="cd01285">
    <property type="entry name" value="nucleoside_deaminase"/>
    <property type="match status" value="1"/>
</dbReference>
<proteinExistence type="inferred from homology"/>
<comment type="similarity">
    <text evidence="6">Belongs to the cytidine and deoxycytidylate deaminase family.</text>
</comment>
<evidence type="ECO:0000256" key="6">
    <source>
        <dbReference type="HAMAP-Rule" id="MF_00972"/>
    </source>
</evidence>
<evidence type="ECO:0000256" key="1">
    <source>
        <dbReference type="ARBA" id="ARBA00022694"/>
    </source>
</evidence>
<dbReference type="Gene3D" id="3.40.140.10">
    <property type="entry name" value="Cytidine Deaminase, domain 2"/>
    <property type="match status" value="1"/>
</dbReference>
<dbReference type="EC" id="3.5.4.33" evidence="6"/>
<dbReference type="Pfam" id="PF00383">
    <property type="entry name" value="dCMP_cyt_deam_1"/>
    <property type="match status" value="1"/>
</dbReference>
<feature type="binding site" evidence="6">
    <location>
        <position position="94"/>
    </location>
    <ligand>
        <name>Zn(2+)</name>
        <dbReference type="ChEBI" id="CHEBI:29105"/>
        <note>catalytic</note>
    </ligand>
</feature>